<gene>
    <name evidence="3" type="ORF">GW534_01480</name>
</gene>
<organism evidence="3 4">
    <name type="scientific">Pallidibacillus pasinlerensis</name>
    <dbReference type="NCBI Taxonomy" id="2703818"/>
    <lineage>
        <taxon>Bacteria</taxon>
        <taxon>Bacillati</taxon>
        <taxon>Bacillota</taxon>
        <taxon>Bacilli</taxon>
        <taxon>Bacillales</taxon>
        <taxon>Bacillaceae</taxon>
        <taxon>Pallidibacillus</taxon>
    </lineage>
</organism>
<dbReference type="Pfam" id="PF03851">
    <property type="entry name" value="UvdE"/>
    <property type="match status" value="1"/>
</dbReference>
<keyword evidence="1" id="KW-0227">DNA damage</keyword>
<protein>
    <submittedName>
        <fullName evidence="3">Uncharacterized protein</fullName>
    </submittedName>
</protein>
<evidence type="ECO:0000313" key="3">
    <source>
        <dbReference type="EMBL" id="NCU16444.1"/>
    </source>
</evidence>
<dbReference type="RefSeq" id="WP_161919283.1">
    <property type="nucleotide sequence ID" value="NZ_JAACYS010000004.1"/>
</dbReference>
<dbReference type="InterPro" id="IPR004601">
    <property type="entry name" value="UvdE"/>
</dbReference>
<dbReference type="PANTHER" id="PTHR31290">
    <property type="entry name" value="UV-DAMAGE ENDONUCLEASE"/>
    <property type="match status" value="1"/>
</dbReference>
<accession>A0ABW9ZZ54</accession>
<keyword evidence="2" id="KW-0234">DNA repair</keyword>
<dbReference type="PANTHER" id="PTHR31290:SF5">
    <property type="entry name" value="UV-DAMAGE ENDONUCLEASE"/>
    <property type="match status" value="1"/>
</dbReference>
<evidence type="ECO:0000256" key="1">
    <source>
        <dbReference type="ARBA" id="ARBA00022763"/>
    </source>
</evidence>
<sequence>MVLDYHHYIANKEGLDLEDYLMRIFQSWSKRNLRPIVHLSSPKSKKEIRSHADFVDIDFVLPVLKLAKQFNQDFDCIIEAKQKNLAMFRLIEELTAIRGIRRINSSTIQW</sequence>
<dbReference type="Proteomes" id="UP000743899">
    <property type="component" value="Unassembled WGS sequence"/>
</dbReference>
<dbReference type="EMBL" id="JAACYS010000004">
    <property type="protein sequence ID" value="NCU16444.1"/>
    <property type="molecule type" value="Genomic_DNA"/>
</dbReference>
<evidence type="ECO:0000313" key="4">
    <source>
        <dbReference type="Proteomes" id="UP000743899"/>
    </source>
</evidence>
<dbReference type="Gene3D" id="3.20.20.150">
    <property type="entry name" value="Divalent-metal-dependent TIM barrel enzymes"/>
    <property type="match status" value="1"/>
</dbReference>
<name>A0ABW9ZZ54_9BACI</name>
<reference evidence="3 4" key="1">
    <citation type="submission" date="2020-01" db="EMBL/GenBank/DDBJ databases">
        <title>A novel Bacillus sp. from Pasinler.</title>
        <authorList>
            <person name="Adiguzel A."/>
            <person name="Ay H."/>
            <person name="Baltaci M.O."/>
        </authorList>
    </citation>
    <scope>NUCLEOTIDE SEQUENCE [LARGE SCALE GENOMIC DNA]</scope>
    <source>
        <strain evidence="3 4">P1</strain>
    </source>
</reference>
<evidence type="ECO:0000256" key="2">
    <source>
        <dbReference type="ARBA" id="ARBA00023204"/>
    </source>
</evidence>
<proteinExistence type="predicted"/>
<comment type="caution">
    <text evidence="3">The sequence shown here is derived from an EMBL/GenBank/DDBJ whole genome shotgun (WGS) entry which is preliminary data.</text>
</comment>
<keyword evidence="4" id="KW-1185">Reference proteome</keyword>